<name>A0A815WKU3_9BILA</name>
<protein>
    <recommendedName>
        <fullName evidence="3">SH3 domain-containing protein</fullName>
    </recommendedName>
</protein>
<dbReference type="PANTHER" id="PTHR14234:SF19">
    <property type="entry name" value="RIM-BINDING PROTEIN, ISOFORM F"/>
    <property type="match status" value="1"/>
</dbReference>
<feature type="non-terminal residue" evidence="4">
    <location>
        <position position="1"/>
    </location>
</feature>
<dbReference type="SMART" id="SM00326">
    <property type="entry name" value="SH3"/>
    <property type="match status" value="1"/>
</dbReference>
<dbReference type="InterPro" id="IPR036028">
    <property type="entry name" value="SH3-like_dom_sf"/>
</dbReference>
<dbReference type="PANTHER" id="PTHR14234">
    <property type="entry name" value="RIM BINDING PROTEIN-RELATED"/>
    <property type="match status" value="1"/>
</dbReference>
<feature type="domain" description="SH3" evidence="3">
    <location>
        <begin position="96"/>
        <end position="164"/>
    </location>
</feature>
<dbReference type="AlphaFoldDB" id="A0A815WKU3"/>
<dbReference type="GO" id="GO:0007274">
    <property type="term" value="P:neuromuscular synaptic transmission"/>
    <property type="evidence" value="ECO:0007669"/>
    <property type="project" value="TreeGrafter"/>
</dbReference>
<comment type="caution">
    <text evidence="4">The sequence shown here is derived from an EMBL/GenBank/DDBJ whole genome shotgun (WGS) entry which is preliminary data.</text>
</comment>
<dbReference type="Gene3D" id="2.30.30.40">
    <property type="entry name" value="SH3 Domains"/>
    <property type="match status" value="2"/>
</dbReference>
<evidence type="ECO:0000259" key="3">
    <source>
        <dbReference type="PROSITE" id="PS50002"/>
    </source>
</evidence>
<dbReference type="PRINTS" id="PR00452">
    <property type="entry name" value="SH3DOMAIN"/>
</dbReference>
<keyword evidence="1 2" id="KW-0728">SH3 domain</keyword>
<dbReference type="FunFam" id="2.30.30.40:FF:000016">
    <property type="entry name" value="RIMS-binding protein 2 isoform X2"/>
    <property type="match status" value="1"/>
</dbReference>
<feature type="non-terminal residue" evidence="4">
    <location>
        <position position="185"/>
    </location>
</feature>
<dbReference type="CDD" id="cd11851">
    <property type="entry name" value="SH3_RIM-BP"/>
    <property type="match status" value="1"/>
</dbReference>
<dbReference type="InterPro" id="IPR040325">
    <property type="entry name" value="RIMBP1/2/3"/>
</dbReference>
<evidence type="ECO:0000313" key="5">
    <source>
        <dbReference type="Proteomes" id="UP000663845"/>
    </source>
</evidence>
<sequence length="185" mass="19639">YGDQDADGFYVGQTENGRSGFVPSNMVSEIQLDDAEIEAHLLAGTINLENSNRIIGTSATAAAAPPLTAAAVAAPVPASKRISPGANPSNVKPSTQSIKKMIAMFDYNPTETSPNANPDEELSFRSGDTIYVHGTVHDDGFYLGELTNGTKGLVPSNFLKEVSSTTIDDNSIQHDNEQIIPNETK</sequence>
<organism evidence="4 5">
    <name type="scientific">Adineta steineri</name>
    <dbReference type="NCBI Taxonomy" id="433720"/>
    <lineage>
        <taxon>Eukaryota</taxon>
        <taxon>Metazoa</taxon>
        <taxon>Spiralia</taxon>
        <taxon>Gnathifera</taxon>
        <taxon>Rotifera</taxon>
        <taxon>Eurotatoria</taxon>
        <taxon>Bdelloidea</taxon>
        <taxon>Adinetida</taxon>
        <taxon>Adinetidae</taxon>
        <taxon>Adineta</taxon>
    </lineage>
</organism>
<evidence type="ECO:0000313" key="4">
    <source>
        <dbReference type="EMBL" id="CAF1549068.1"/>
    </source>
</evidence>
<dbReference type="GO" id="GO:0045202">
    <property type="term" value="C:synapse"/>
    <property type="evidence" value="ECO:0007669"/>
    <property type="project" value="GOC"/>
</dbReference>
<dbReference type="EMBL" id="CAJNOG010005215">
    <property type="protein sequence ID" value="CAF1549068.1"/>
    <property type="molecule type" value="Genomic_DNA"/>
</dbReference>
<accession>A0A815WKU3</accession>
<dbReference type="PROSITE" id="PS50002">
    <property type="entry name" value="SH3"/>
    <property type="match status" value="1"/>
</dbReference>
<evidence type="ECO:0000256" key="1">
    <source>
        <dbReference type="ARBA" id="ARBA00022443"/>
    </source>
</evidence>
<reference evidence="4" key="1">
    <citation type="submission" date="2021-02" db="EMBL/GenBank/DDBJ databases">
        <authorList>
            <person name="Nowell W R."/>
        </authorList>
    </citation>
    <scope>NUCLEOTIDE SEQUENCE</scope>
</reference>
<dbReference type="Pfam" id="PF07653">
    <property type="entry name" value="SH3_2"/>
    <property type="match status" value="2"/>
</dbReference>
<gene>
    <name evidence="4" type="ORF">JYZ213_LOCUS46185</name>
</gene>
<dbReference type="Proteomes" id="UP000663845">
    <property type="component" value="Unassembled WGS sequence"/>
</dbReference>
<dbReference type="SUPFAM" id="SSF50044">
    <property type="entry name" value="SH3-domain"/>
    <property type="match status" value="2"/>
</dbReference>
<evidence type="ECO:0000256" key="2">
    <source>
        <dbReference type="PROSITE-ProRule" id="PRU00192"/>
    </source>
</evidence>
<proteinExistence type="predicted"/>
<dbReference type="InterPro" id="IPR001452">
    <property type="entry name" value="SH3_domain"/>
</dbReference>